<dbReference type="EMBL" id="JACDUO010000002">
    <property type="protein sequence ID" value="MBA2864708.1"/>
    <property type="molecule type" value="Genomic_DNA"/>
</dbReference>
<proteinExistence type="predicted"/>
<dbReference type="RefSeq" id="WP_104837840.1">
    <property type="nucleotide sequence ID" value="NZ_CP026606.1"/>
</dbReference>
<evidence type="ECO:0000313" key="1">
    <source>
        <dbReference type="EMBL" id="AVB76287.1"/>
    </source>
</evidence>
<dbReference type="GeneID" id="36101963"/>
<evidence type="ECO:0000313" key="8">
    <source>
        <dbReference type="Proteomes" id="UP000571751"/>
    </source>
</evidence>
<evidence type="ECO:0000313" key="5">
    <source>
        <dbReference type="Proteomes" id="UP000239462"/>
    </source>
</evidence>
<sequence length="71" mass="8242">MIKLETEEIRNTFKLLLVFVDTDLWETSQDDFKDAFRPGIISACDDVKALMDRIIKKVETEGPEPQKDVKQ</sequence>
<accession>A0A2L1CA87</accession>
<organism evidence="1 5">
    <name type="scientific">Methanococcus maripaludis</name>
    <name type="common">Methanococcus deltae</name>
    <dbReference type="NCBI Taxonomy" id="39152"/>
    <lineage>
        <taxon>Archaea</taxon>
        <taxon>Methanobacteriati</taxon>
        <taxon>Methanobacteriota</taxon>
        <taxon>Methanomada group</taxon>
        <taxon>Methanococci</taxon>
        <taxon>Methanococcales</taxon>
        <taxon>Methanococcaceae</taxon>
        <taxon>Methanococcus</taxon>
    </lineage>
</organism>
<dbReference type="AlphaFoldDB" id="A0A2L1CA87"/>
<name>A0A2L1CA87_METMI</name>
<evidence type="ECO:0000313" key="7">
    <source>
        <dbReference type="Proteomes" id="UP000567099"/>
    </source>
</evidence>
<dbReference type="Proteomes" id="UP000563838">
    <property type="component" value="Unassembled WGS sequence"/>
</dbReference>
<protein>
    <submittedName>
        <fullName evidence="1">Uncharacterized protein</fullName>
    </submittedName>
</protein>
<dbReference type="Proteomes" id="UP000239462">
    <property type="component" value="Chromosome"/>
</dbReference>
<dbReference type="EMBL" id="CP026606">
    <property type="protein sequence ID" value="AVB76287.1"/>
    <property type="molecule type" value="Genomic_DNA"/>
</dbReference>
<gene>
    <name evidence="2" type="ORF">HNP87_001827</name>
    <name evidence="3" type="ORF">HNP94_001730</name>
    <name evidence="4" type="ORF">HNP95_001649</name>
    <name evidence="1" type="ORF">MMJJ_08770</name>
</gene>
<dbReference type="EMBL" id="JACDUI010000003">
    <property type="protein sequence ID" value="MBA2841278.1"/>
    <property type="molecule type" value="Genomic_DNA"/>
</dbReference>
<evidence type="ECO:0000313" key="3">
    <source>
        <dbReference type="EMBL" id="MBA2864708.1"/>
    </source>
</evidence>
<reference evidence="1" key="2">
    <citation type="submission" date="2018-02" db="EMBL/GenBank/DDBJ databases">
        <title>Complete genome sequence of the Methanococcus maripaludis type strain JJ (DSM 2067), a model for selenoprotein synthesis in Archaea.</title>
        <authorList>
            <person name="Poehlein A."/>
            <person name="Heym D."/>
            <person name="Quitzke V."/>
            <person name="Fersch J."/>
            <person name="Daniel R."/>
            <person name="Rother M."/>
        </authorList>
    </citation>
    <scope>NUCLEOTIDE SEQUENCE [LARGE SCALE GENOMIC DNA]</scope>
    <source>
        <strain evidence="1">DSM 2067</strain>
    </source>
</reference>
<dbReference type="Proteomes" id="UP000571751">
    <property type="component" value="Unassembled WGS sequence"/>
</dbReference>
<dbReference type="EMBL" id="JACDUP010000003">
    <property type="protein sequence ID" value="MBA2869453.1"/>
    <property type="molecule type" value="Genomic_DNA"/>
</dbReference>
<reference evidence="6 7" key="3">
    <citation type="submission" date="2020-07" db="EMBL/GenBank/DDBJ databases">
        <title>Genomic Encyclopedia of Type Strains, Phase IV (KMG-V): Genome sequencing to study the core and pangenomes of soil and plant-associated prokaryotes.</title>
        <authorList>
            <person name="Whitman W."/>
        </authorList>
    </citation>
    <scope>NUCLEOTIDE SEQUENCE [LARGE SCALE GENOMIC DNA]</scope>
    <source>
        <strain evidence="2 6">A4</strain>
        <strain evidence="3 7">C13</strain>
        <strain evidence="4 8">C14</strain>
    </source>
</reference>
<evidence type="ECO:0000313" key="2">
    <source>
        <dbReference type="EMBL" id="MBA2841278.1"/>
    </source>
</evidence>
<dbReference type="KEGG" id="mmad:MMJJ_08770"/>
<dbReference type="Proteomes" id="UP000567099">
    <property type="component" value="Unassembled WGS sequence"/>
</dbReference>
<evidence type="ECO:0000313" key="4">
    <source>
        <dbReference type="EMBL" id="MBA2869453.1"/>
    </source>
</evidence>
<reference evidence="5" key="1">
    <citation type="journal article" date="2018" name="Genome Announc.">
        <title>Complete Genome Sequence of the Methanococcus maripaludis Type Strain JJ (DSM 2067), a Model for Selenoprotein Synthesis in Archaea.</title>
        <authorList>
            <person name="Poehlein A."/>
            <person name="Heym D."/>
            <person name="Quitzke V."/>
            <person name="Fersch J."/>
            <person name="Daniel R."/>
            <person name="Rother M."/>
        </authorList>
    </citation>
    <scope>NUCLEOTIDE SEQUENCE [LARGE SCALE GENOMIC DNA]</scope>
    <source>
        <strain evidence="5">DSM 2067</strain>
    </source>
</reference>
<evidence type="ECO:0000313" key="6">
    <source>
        <dbReference type="Proteomes" id="UP000563838"/>
    </source>
</evidence>